<keyword evidence="2" id="KW-0472">Membrane</keyword>
<dbReference type="STRING" id="77044.A0A1S8AA56"/>
<reference evidence="4" key="1">
    <citation type="submission" date="2016-03" db="EMBL/GenBank/DDBJ databases">
        <title>Draft genome sequence of Rosellinia necatrix.</title>
        <authorList>
            <person name="Kanematsu S."/>
        </authorList>
    </citation>
    <scope>NUCLEOTIDE SEQUENCE [LARGE SCALE GENOMIC DNA]</scope>
    <source>
        <strain evidence="4">W97</strain>
    </source>
</reference>
<dbReference type="EMBL" id="DF977505">
    <property type="protein sequence ID" value="GAW26968.1"/>
    <property type="molecule type" value="Genomic_DNA"/>
</dbReference>
<evidence type="ECO:0000256" key="1">
    <source>
        <dbReference type="SAM" id="MobiDB-lite"/>
    </source>
</evidence>
<keyword evidence="5" id="KW-1185">Reference proteome</keyword>
<accession>A0A1S8AA56</accession>
<sequence length="257" mass="29763">MTDCILLMDEAEIFLSQRQKNDDSISRNAMVSGKRAFCVIPPLIWYLLTVSIIVFLRILEYYPGILFLTTNRPGALDEAVKSRVHLSLRYPALEIDETLAIFQRNSRRLQIIEEERARLSGEKMMKVREGEILGFASAHFHKDPSARWNGRQIRNAFQIAASLAHYDKHINPNLQEHYIGKKHFEDVAKASRDYDRYRQDLFSGKNDDELAQDKEDRGYPRDDRIFPSRETSMAESPGATSYRGQASYGRYSTPPRR</sequence>
<proteinExistence type="predicted"/>
<feature type="compositionally biased region" description="Polar residues" evidence="1">
    <location>
        <begin position="229"/>
        <end position="244"/>
    </location>
</feature>
<dbReference type="SUPFAM" id="SSF52540">
    <property type="entry name" value="P-loop containing nucleoside triphosphate hydrolases"/>
    <property type="match status" value="1"/>
</dbReference>
<protein>
    <submittedName>
        <fullName evidence="4">Putative AAA family protein</fullName>
    </submittedName>
</protein>
<dbReference type="PANTHER" id="PTHR46411:SF3">
    <property type="entry name" value="AAA+ ATPASE DOMAIN-CONTAINING PROTEIN"/>
    <property type="match status" value="1"/>
</dbReference>
<feature type="transmembrane region" description="Helical" evidence="2">
    <location>
        <begin position="36"/>
        <end position="59"/>
    </location>
</feature>
<dbReference type="PANTHER" id="PTHR46411">
    <property type="entry name" value="FAMILY ATPASE, PUTATIVE-RELATED"/>
    <property type="match status" value="1"/>
</dbReference>
<dbReference type="Pfam" id="PF23232">
    <property type="entry name" value="AAA_lid_13"/>
    <property type="match status" value="1"/>
</dbReference>
<evidence type="ECO:0000256" key="2">
    <source>
        <dbReference type="SAM" id="Phobius"/>
    </source>
</evidence>
<dbReference type="Proteomes" id="UP000054516">
    <property type="component" value="Unassembled WGS sequence"/>
</dbReference>
<keyword evidence="2" id="KW-1133">Transmembrane helix</keyword>
<gene>
    <name evidence="4" type="ORF">SAMD00023353_6000010</name>
</gene>
<evidence type="ECO:0000313" key="5">
    <source>
        <dbReference type="Proteomes" id="UP000054516"/>
    </source>
</evidence>
<dbReference type="InterPro" id="IPR027417">
    <property type="entry name" value="P-loop_NTPase"/>
</dbReference>
<name>A0A1S8AA56_ROSNE</name>
<organism evidence="4">
    <name type="scientific">Rosellinia necatrix</name>
    <name type="common">White root-rot fungus</name>
    <dbReference type="NCBI Taxonomy" id="77044"/>
    <lineage>
        <taxon>Eukaryota</taxon>
        <taxon>Fungi</taxon>
        <taxon>Dikarya</taxon>
        <taxon>Ascomycota</taxon>
        <taxon>Pezizomycotina</taxon>
        <taxon>Sordariomycetes</taxon>
        <taxon>Xylariomycetidae</taxon>
        <taxon>Xylariales</taxon>
        <taxon>Xylariaceae</taxon>
        <taxon>Rosellinia</taxon>
    </lineage>
</organism>
<evidence type="ECO:0000259" key="3">
    <source>
        <dbReference type="Pfam" id="PF23232"/>
    </source>
</evidence>
<feature type="region of interest" description="Disordered" evidence="1">
    <location>
        <begin position="205"/>
        <end position="257"/>
    </location>
</feature>
<keyword evidence="2" id="KW-0812">Transmembrane</keyword>
<feature type="domain" description="AAA+ ATPase lid" evidence="3">
    <location>
        <begin position="108"/>
        <end position="201"/>
    </location>
</feature>
<evidence type="ECO:0000313" key="4">
    <source>
        <dbReference type="EMBL" id="GAW26968.1"/>
    </source>
</evidence>
<dbReference type="AlphaFoldDB" id="A0A1S8AA56"/>
<dbReference type="OrthoDB" id="10042665at2759"/>
<dbReference type="InterPro" id="IPR056599">
    <property type="entry name" value="AAA_lid_fung"/>
</dbReference>
<dbReference type="Gene3D" id="3.40.50.300">
    <property type="entry name" value="P-loop containing nucleotide triphosphate hydrolases"/>
    <property type="match status" value="1"/>
</dbReference>
<feature type="compositionally biased region" description="Basic and acidic residues" evidence="1">
    <location>
        <begin position="205"/>
        <end position="227"/>
    </location>
</feature>